<feature type="transmembrane region" description="Helical" evidence="5">
    <location>
        <begin position="191"/>
        <end position="216"/>
    </location>
</feature>
<evidence type="ECO:0000256" key="2">
    <source>
        <dbReference type="ARBA" id="ARBA00023224"/>
    </source>
</evidence>
<dbReference type="AlphaFoldDB" id="A0A935Q463"/>
<accession>A0A935Q463</accession>
<comment type="similarity">
    <text evidence="3">Belongs to the methyl-accepting chemotaxis (MCP) protein family.</text>
</comment>
<comment type="caution">
    <text evidence="8">The sequence shown here is derived from an EMBL/GenBank/DDBJ whole genome shotgun (WGS) entry which is preliminary data.</text>
</comment>
<dbReference type="FunFam" id="1.10.287.950:FF:000001">
    <property type="entry name" value="Methyl-accepting chemotaxis sensory transducer"/>
    <property type="match status" value="1"/>
</dbReference>
<dbReference type="EMBL" id="JADJMH010000040">
    <property type="protein sequence ID" value="MBK7677687.1"/>
    <property type="molecule type" value="Genomic_DNA"/>
</dbReference>
<name>A0A935Q463_9PROT</name>
<evidence type="ECO:0000256" key="5">
    <source>
        <dbReference type="SAM" id="Phobius"/>
    </source>
</evidence>
<keyword evidence="5" id="KW-1133">Transmembrane helix</keyword>
<dbReference type="PANTHER" id="PTHR32089:SF112">
    <property type="entry name" value="LYSOZYME-LIKE PROTEIN-RELATED"/>
    <property type="match status" value="1"/>
</dbReference>
<dbReference type="InterPro" id="IPR004089">
    <property type="entry name" value="MCPsignal_dom"/>
</dbReference>
<evidence type="ECO:0000313" key="9">
    <source>
        <dbReference type="Proteomes" id="UP000697998"/>
    </source>
</evidence>
<evidence type="ECO:0000256" key="4">
    <source>
        <dbReference type="PROSITE-ProRule" id="PRU00284"/>
    </source>
</evidence>
<dbReference type="GO" id="GO:0007165">
    <property type="term" value="P:signal transduction"/>
    <property type="evidence" value="ECO:0007669"/>
    <property type="project" value="UniProtKB-KW"/>
</dbReference>
<dbReference type="Pfam" id="PF00015">
    <property type="entry name" value="MCPsignal"/>
    <property type="match status" value="1"/>
</dbReference>
<dbReference type="Gene3D" id="1.10.287.950">
    <property type="entry name" value="Methyl-accepting chemotaxis protein"/>
    <property type="match status" value="1"/>
</dbReference>
<dbReference type="Proteomes" id="UP000697998">
    <property type="component" value="Unassembled WGS sequence"/>
</dbReference>
<dbReference type="SUPFAM" id="SSF58104">
    <property type="entry name" value="Methyl-accepting chemotaxis protein (MCP) signaling domain"/>
    <property type="match status" value="1"/>
</dbReference>
<keyword evidence="2 4" id="KW-0807">Transducer</keyword>
<dbReference type="CDD" id="cd11386">
    <property type="entry name" value="MCP_signal"/>
    <property type="match status" value="1"/>
</dbReference>
<dbReference type="PROSITE" id="PS50111">
    <property type="entry name" value="CHEMOTAXIS_TRANSDUC_2"/>
    <property type="match status" value="1"/>
</dbReference>
<dbReference type="GO" id="GO:0016020">
    <property type="term" value="C:membrane"/>
    <property type="evidence" value="ECO:0007669"/>
    <property type="project" value="UniProtKB-SubCell"/>
</dbReference>
<evidence type="ECO:0000256" key="3">
    <source>
        <dbReference type="ARBA" id="ARBA00029447"/>
    </source>
</evidence>
<dbReference type="PANTHER" id="PTHR32089">
    <property type="entry name" value="METHYL-ACCEPTING CHEMOTAXIS PROTEIN MCPB"/>
    <property type="match status" value="1"/>
</dbReference>
<evidence type="ECO:0000259" key="7">
    <source>
        <dbReference type="PROSITE" id="PS50885"/>
    </source>
</evidence>
<dbReference type="PROSITE" id="PS50885">
    <property type="entry name" value="HAMP"/>
    <property type="match status" value="1"/>
</dbReference>
<dbReference type="InterPro" id="IPR003660">
    <property type="entry name" value="HAMP_dom"/>
</dbReference>
<dbReference type="GO" id="GO:0006935">
    <property type="term" value="P:chemotaxis"/>
    <property type="evidence" value="ECO:0007669"/>
    <property type="project" value="UniProtKB-ARBA"/>
</dbReference>
<dbReference type="SMART" id="SM00283">
    <property type="entry name" value="MA"/>
    <property type="match status" value="1"/>
</dbReference>
<proteinExistence type="inferred from homology"/>
<evidence type="ECO:0000259" key="6">
    <source>
        <dbReference type="PROSITE" id="PS50111"/>
    </source>
</evidence>
<protein>
    <submittedName>
        <fullName evidence="8">Methyl-accepting chemotaxis protein</fullName>
    </submittedName>
</protein>
<evidence type="ECO:0000313" key="8">
    <source>
        <dbReference type="EMBL" id="MBK7677687.1"/>
    </source>
</evidence>
<sequence length="542" mass="57739">MTRFKLKIQFFLLTLVLLAGFAAFGLLTYSGIGKVKVGGPLYERIVLDKDLVADILPPPNYIIESWLTVLLLADPDRAVQQSKLIEKLALLKKDYDARHDFWLKQDLPAAMKARFLKDAHEPAARFYALAFSDFLPAVTDNNAAEVRAAMVKLEALYEMHRKAIDDVVKLATEHQTAIEAETAAATSRNSIVLAVVFVITLGTAIGCTSLLSISFLKGVDSARKHLAAIAVGDLSMRTEHRRADEIGGLLDAMNDASGQLSILVSSIRSNADSLSAEAEHLSLTTAQVADNSTRQSAAVSAMSATVEKMSTGIAHMATLADSSEARALASGEQCRTGSSEIERTTKIVDELATGVQSSATAVAALGERSREISAIVGVIREVADQTNLLALNAAIEAARAGEQGRGFAVVADEVRKLAERTAQSTEQIAKVVAAIRSGIDTAVAMMEEESTKAQVSTEAVNRSRETMLGIERTAHALVAELRDVAAGLQSQQSGSQSIADEIERVAQATEENSAGAGQLAAAASRLTEAARRMQQSTGSFRC</sequence>
<feature type="domain" description="Methyl-accepting transducer" evidence="6">
    <location>
        <begin position="270"/>
        <end position="506"/>
    </location>
</feature>
<keyword evidence="5" id="KW-0812">Transmembrane</keyword>
<evidence type="ECO:0000256" key="1">
    <source>
        <dbReference type="ARBA" id="ARBA00004370"/>
    </source>
</evidence>
<comment type="subcellular location">
    <subcellularLocation>
        <location evidence="1">Membrane</location>
    </subcellularLocation>
</comment>
<gene>
    <name evidence="8" type="ORF">IPJ27_24740</name>
</gene>
<organism evidence="8 9">
    <name type="scientific">Candidatus Accumulibacter proximus</name>
    <dbReference type="NCBI Taxonomy" id="2954385"/>
    <lineage>
        <taxon>Bacteria</taxon>
        <taxon>Pseudomonadati</taxon>
        <taxon>Pseudomonadota</taxon>
        <taxon>Betaproteobacteria</taxon>
        <taxon>Candidatus Accumulibacter</taxon>
    </lineage>
</organism>
<feature type="domain" description="HAMP" evidence="7">
    <location>
        <begin position="213"/>
        <end position="265"/>
    </location>
</feature>
<reference evidence="8 9" key="1">
    <citation type="submission" date="2020-10" db="EMBL/GenBank/DDBJ databases">
        <title>Connecting structure to function with the recovery of over 1000 high-quality activated sludge metagenome-assembled genomes encoding full-length rRNA genes using long-read sequencing.</title>
        <authorList>
            <person name="Singleton C.M."/>
            <person name="Petriglieri F."/>
            <person name="Kristensen J.M."/>
            <person name="Kirkegaard R.H."/>
            <person name="Michaelsen T.Y."/>
            <person name="Andersen M.H."/>
            <person name="Karst S.M."/>
            <person name="Dueholm M.S."/>
            <person name="Nielsen P.H."/>
            <person name="Albertsen M."/>
        </authorList>
    </citation>
    <scope>NUCLEOTIDE SEQUENCE [LARGE SCALE GENOMIC DNA]</scope>
    <source>
        <strain evidence="8">EsbW_18-Q3-R4-48_BATAC.285</strain>
    </source>
</reference>
<keyword evidence="5" id="KW-0472">Membrane</keyword>